<evidence type="ECO:0000313" key="4">
    <source>
        <dbReference type="Proteomes" id="UP000298390"/>
    </source>
</evidence>
<accession>A0A4Y9YNH4</accession>
<proteinExistence type="predicted"/>
<name>A0A4Y9YNH4_9APHY</name>
<dbReference type="InterPro" id="IPR012349">
    <property type="entry name" value="Split_barrel_FMN-bd"/>
</dbReference>
<evidence type="ECO:0000259" key="2">
    <source>
        <dbReference type="Pfam" id="PF12766"/>
    </source>
</evidence>
<sequence length="320" mass="36286">MSMSSQDAVHCLGHLLLPTPPGISELYARQAVYRAIAAMDRLIRSLIRREQPISKKRLIDQFPEMSMPGAPRWQTALTRSLGLLENNKEYNSGPSICVSWEGSITESMSTGVQMATLDDEGVPRVRTLGSRGLLHPKGCPNLPVFVFSTDVRMEKAPQMRKHPHVEFVWWFRGSSEQYRFSGVARVITSPDVDLGPAGPIQEDTLALNKLGEQGFDWEKKMRELYDEGDDNGLRASLNRPPPGTRIPTYETAKEWVPEVPKLGHAKDDADRQRQEEGLRNYALLLVEPFEVDWCELALSPHQRTKFRRKGDAWEEWPVVP</sequence>
<protein>
    <recommendedName>
        <fullName evidence="2">Pyridoxamine 5'-phosphate oxidase Alr4036 family FMN-binding domain-containing protein</fullName>
    </recommendedName>
</protein>
<evidence type="ECO:0000256" key="1">
    <source>
        <dbReference type="SAM" id="MobiDB-lite"/>
    </source>
</evidence>
<dbReference type="Gene3D" id="2.30.110.10">
    <property type="entry name" value="Electron Transport, Fmn-binding Protein, Chain A"/>
    <property type="match status" value="1"/>
</dbReference>
<dbReference type="STRING" id="34475.A0A4Y9YNH4"/>
<dbReference type="EMBL" id="SEKV01000122">
    <property type="protein sequence ID" value="TFY63692.1"/>
    <property type="molecule type" value="Genomic_DNA"/>
</dbReference>
<feature type="domain" description="Pyridoxamine 5'-phosphate oxidase Alr4036 family FMN-binding" evidence="2">
    <location>
        <begin position="106"/>
        <end position="187"/>
    </location>
</feature>
<feature type="region of interest" description="Disordered" evidence="1">
    <location>
        <begin position="228"/>
        <end position="248"/>
    </location>
</feature>
<comment type="caution">
    <text evidence="3">The sequence shown here is derived from an EMBL/GenBank/DDBJ whole genome shotgun (WGS) entry which is preliminary data.</text>
</comment>
<dbReference type="PANTHER" id="PTHR28243:SF1">
    <property type="entry name" value="PYRIDOXAMINE 5'-PHOSPHATE OXIDASE ALR4036 FAMILY FMN-BINDING DOMAIN-CONTAINING PROTEIN"/>
    <property type="match status" value="1"/>
</dbReference>
<dbReference type="PANTHER" id="PTHR28243">
    <property type="entry name" value="AGL049CP"/>
    <property type="match status" value="1"/>
</dbReference>
<organism evidence="3 4">
    <name type="scientific">Rhodofomes roseus</name>
    <dbReference type="NCBI Taxonomy" id="34475"/>
    <lineage>
        <taxon>Eukaryota</taxon>
        <taxon>Fungi</taxon>
        <taxon>Dikarya</taxon>
        <taxon>Basidiomycota</taxon>
        <taxon>Agaricomycotina</taxon>
        <taxon>Agaricomycetes</taxon>
        <taxon>Polyporales</taxon>
        <taxon>Rhodofomes</taxon>
    </lineage>
</organism>
<dbReference type="GO" id="GO:0010181">
    <property type="term" value="F:FMN binding"/>
    <property type="evidence" value="ECO:0007669"/>
    <property type="project" value="InterPro"/>
</dbReference>
<dbReference type="Pfam" id="PF12766">
    <property type="entry name" value="Pyridox_oxase_2"/>
    <property type="match status" value="1"/>
</dbReference>
<reference evidence="3 4" key="1">
    <citation type="submission" date="2019-01" db="EMBL/GenBank/DDBJ databases">
        <title>Genome sequencing of the rare red list fungi Fomitopsis rosea.</title>
        <authorList>
            <person name="Buettner E."/>
            <person name="Kellner H."/>
        </authorList>
    </citation>
    <scope>NUCLEOTIDE SEQUENCE [LARGE SCALE GENOMIC DNA]</scope>
    <source>
        <strain evidence="3 4">DSM 105464</strain>
    </source>
</reference>
<dbReference type="InterPro" id="IPR024624">
    <property type="entry name" value="Pyridox_Oxase_Alr4036_FMN-bd"/>
</dbReference>
<evidence type="ECO:0000313" key="3">
    <source>
        <dbReference type="EMBL" id="TFY63692.1"/>
    </source>
</evidence>
<dbReference type="AlphaFoldDB" id="A0A4Y9YNH4"/>
<gene>
    <name evidence="3" type="ORF">EVJ58_g3106</name>
</gene>
<dbReference type="Proteomes" id="UP000298390">
    <property type="component" value="Unassembled WGS sequence"/>
</dbReference>
<dbReference type="SUPFAM" id="SSF50475">
    <property type="entry name" value="FMN-binding split barrel"/>
    <property type="match status" value="1"/>
</dbReference>